<name>A0A0E9S6J7_ANGAN</name>
<accession>A0A0E9S6J7</accession>
<evidence type="ECO:0000313" key="1">
    <source>
        <dbReference type="EMBL" id="JAH36812.1"/>
    </source>
</evidence>
<dbReference type="EMBL" id="GBXM01071765">
    <property type="protein sequence ID" value="JAH36812.1"/>
    <property type="molecule type" value="Transcribed_RNA"/>
</dbReference>
<reference evidence="1" key="2">
    <citation type="journal article" date="2015" name="Fish Shellfish Immunol.">
        <title>Early steps in the European eel (Anguilla anguilla)-Vibrio vulnificus interaction in the gills: Role of the RtxA13 toxin.</title>
        <authorList>
            <person name="Callol A."/>
            <person name="Pajuelo D."/>
            <person name="Ebbesson L."/>
            <person name="Teles M."/>
            <person name="MacKenzie S."/>
            <person name="Amaro C."/>
        </authorList>
    </citation>
    <scope>NUCLEOTIDE SEQUENCE</scope>
</reference>
<organism evidence="1">
    <name type="scientific">Anguilla anguilla</name>
    <name type="common">European freshwater eel</name>
    <name type="synonym">Muraena anguilla</name>
    <dbReference type="NCBI Taxonomy" id="7936"/>
    <lineage>
        <taxon>Eukaryota</taxon>
        <taxon>Metazoa</taxon>
        <taxon>Chordata</taxon>
        <taxon>Craniata</taxon>
        <taxon>Vertebrata</taxon>
        <taxon>Euteleostomi</taxon>
        <taxon>Actinopterygii</taxon>
        <taxon>Neopterygii</taxon>
        <taxon>Teleostei</taxon>
        <taxon>Anguilliformes</taxon>
        <taxon>Anguillidae</taxon>
        <taxon>Anguilla</taxon>
    </lineage>
</organism>
<protein>
    <submittedName>
        <fullName evidence="1">Uncharacterized protein</fullName>
    </submittedName>
</protein>
<proteinExistence type="predicted"/>
<dbReference type="AlphaFoldDB" id="A0A0E9S6J7"/>
<sequence>MQKLEGSSLKKRTKMMI</sequence>
<reference evidence="1" key="1">
    <citation type="submission" date="2014-11" db="EMBL/GenBank/DDBJ databases">
        <authorList>
            <person name="Amaro Gonzalez C."/>
        </authorList>
    </citation>
    <scope>NUCLEOTIDE SEQUENCE</scope>
</reference>